<protein>
    <submittedName>
        <fullName evidence="2">Glycoside hydrolase family 1 protein</fullName>
    </submittedName>
</protein>
<dbReference type="RefSeq" id="XP_020061962.1">
    <property type="nucleotide sequence ID" value="XM_020208161.1"/>
</dbReference>
<dbReference type="GO" id="GO:0005975">
    <property type="term" value="P:carbohydrate metabolic process"/>
    <property type="evidence" value="ECO:0007669"/>
    <property type="project" value="InterPro"/>
</dbReference>
<dbReference type="STRING" id="984487.A0A1E4SBD7"/>
<comment type="similarity">
    <text evidence="1">Belongs to the glycosyl hydrolase 1 family.</text>
</comment>
<evidence type="ECO:0000256" key="1">
    <source>
        <dbReference type="RuleBase" id="RU003690"/>
    </source>
</evidence>
<keyword evidence="2" id="KW-0378">Hydrolase</keyword>
<dbReference type="InterPro" id="IPR001360">
    <property type="entry name" value="Glyco_hydro_1"/>
</dbReference>
<proteinExistence type="inferred from homology"/>
<name>A0A1E4SBD7_9ASCO</name>
<gene>
    <name evidence="2" type="ORF">CANTADRAFT_27598</name>
</gene>
<dbReference type="SUPFAM" id="SSF51445">
    <property type="entry name" value="(Trans)glycosidases"/>
    <property type="match status" value="1"/>
</dbReference>
<sequence>MLAILLLLAPILAAPGSVTSAATTTDPINKDSTVYVFPTDPSPRYANSVPKPTAPAPTYAAAFSDLSSLLPSGIETRTWGNWDPLETETASDTSDPYGDYAWSQLWDAVTLYNITSSTDMYSSVVEPTPIPSSELVLPPEDIVKFDDSLKFPKDFVFGVAGSAAQIEGAIFKEGRSPSVQELLLPNPKTPQDYVTNQNYYLYKQDIARIAAMGVKYYSFNIPWSRILPFSMPGTPVNQAGIAHYEDLINTCLEYGVTPVVTLAHFDTPAAFVNDEFPVSTVARKNNTGSLYPLFNNAGYCNESFVEAFVNYGKIVMTHFADRVPIWVVINEPLLYSAYPIGVKNVINATAQIHKFYHQEIKGTGKVGIKLNNNFAMPKNASDPEDVRAADRAQDFFIGNFLNPMVKGEDYPNSWKDTFTSYNGTIDPNNEFLFTPEQLEEVAGSTDFFGIDPYTISITTAPDGGIEACQANTSHPMWPQCVNQTSIREDGWNIGYRSESYVYITPKQFRDYLNYMWVSFKIPIFVGEFGFPEFKEGEKLLPDQLFDLNRSLYYRTFMEAILEAIHHDGVDVMAAFAWSFADNWEFGDFGAQFGLQVVNRTTQQRYYKKSFFDLVQYIEERS</sequence>
<accession>A0A1E4SBD7</accession>
<dbReference type="OrthoDB" id="65569at2759"/>
<keyword evidence="3" id="KW-1185">Reference proteome</keyword>
<reference evidence="3" key="1">
    <citation type="submission" date="2016-05" db="EMBL/GenBank/DDBJ databases">
        <title>Comparative genomics of biotechnologically important yeasts.</title>
        <authorList>
            <consortium name="DOE Joint Genome Institute"/>
            <person name="Riley R."/>
            <person name="Haridas S."/>
            <person name="Wolfe K.H."/>
            <person name="Lopes M.R."/>
            <person name="Hittinger C.T."/>
            <person name="Goker M."/>
            <person name="Salamov A."/>
            <person name="Wisecaver J."/>
            <person name="Long T.M."/>
            <person name="Aerts A.L."/>
            <person name="Barry K."/>
            <person name="Choi C."/>
            <person name="Clum A."/>
            <person name="Coughlan A.Y."/>
            <person name="Deshpande S."/>
            <person name="Douglass A.P."/>
            <person name="Hanson S.J."/>
            <person name="Klenk H.-P."/>
            <person name="Labutti K."/>
            <person name="Lapidus A."/>
            <person name="Lindquist E."/>
            <person name="Lipzen A."/>
            <person name="Meier-Kolthoff J.P."/>
            <person name="Ohm R.A."/>
            <person name="Otillar R.P."/>
            <person name="Pangilinan J."/>
            <person name="Peng Y."/>
            <person name="Rokas A."/>
            <person name="Rosa C.A."/>
            <person name="Scheuner C."/>
            <person name="Sibirny A.A."/>
            <person name="Slot J.C."/>
            <person name="Stielow J.B."/>
            <person name="Sun H."/>
            <person name="Kurtzman C.P."/>
            <person name="Blackwell M."/>
            <person name="Grigoriev I.V."/>
            <person name="Jeffries T.W."/>
        </authorList>
    </citation>
    <scope>NUCLEOTIDE SEQUENCE [LARGE SCALE GENOMIC DNA]</scope>
    <source>
        <strain evidence="3">NRRL Y-17324</strain>
    </source>
</reference>
<dbReference type="Pfam" id="PF00232">
    <property type="entry name" value="Glyco_hydro_1"/>
    <property type="match status" value="2"/>
</dbReference>
<dbReference type="GO" id="GO:0008422">
    <property type="term" value="F:beta-glucosidase activity"/>
    <property type="evidence" value="ECO:0007669"/>
    <property type="project" value="TreeGrafter"/>
</dbReference>
<dbReference type="EMBL" id="KV453917">
    <property type="protein sequence ID" value="ODV76840.1"/>
    <property type="molecule type" value="Genomic_DNA"/>
</dbReference>
<dbReference type="Gene3D" id="3.20.20.80">
    <property type="entry name" value="Glycosidases"/>
    <property type="match status" value="1"/>
</dbReference>
<evidence type="ECO:0000313" key="3">
    <source>
        <dbReference type="Proteomes" id="UP000094285"/>
    </source>
</evidence>
<evidence type="ECO:0000313" key="2">
    <source>
        <dbReference type="EMBL" id="ODV76840.1"/>
    </source>
</evidence>
<dbReference type="GeneID" id="30982298"/>
<dbReference type="InterPro" id="IPR017853">
    <property type="entry name" value="GH"/>
</dbReference>
<dbReference type="Proteomes" id="UP000094285">
    <property type="component" value="Unassembled WGS sequence"/>
</dbReference>
<dbReference type="PANTHER" id="PTHR10353:SF53">
    <property type="entry name" value="BETA-1,4-GLUCOSIDASE (EUROFUNG)"/>
    <property type="match status" value="1"/>
</dbReference>
<dbReference type="AlphaFoldDB" id="A0A1E4SBD7"/>
<dbReference type="PANTHER" id="PTHR10353">
    <property type="entry name" value="GLYCOSYL HYDROLASE"/>
    <property type="match status" value="1"/>
</dbReference>
<organism evidence="2 3">
    <name type="scientific">Suhomyces tanzawaensis NRRL Y-17324</name>
    <dbReference type="NCBI Taxonomy" id="984487"/>
    <lineage>
        <taxon>Eukaryota</taxon>
        <taxon>Fungi</taxon>
        <taxon>Dikarya</taxon>
        <taxon>Ascomycota</taxon>
        <taxon>Saccharomycotina</taxon>
        <taxon>Pichiomycetes</taxon>
        <taxon>Debaryomycetaceae</taxon>
        <taxon>Suhomyces</taxon>
    </lineage>
</organism>